<dbReference type="Proteomes" id="UP001491310">
    <property type="component" value="Unassembled WGS sequence"/>
</dbReference>
<dbReference type="EMBL" id="JALJOT010000005">
    <property type="protein sequence ID" value="KAK9915022.1"/>
    <property type="molecule type" value="Genomic_DNA"/>
</dbReference>
<keyword evidence="4" id="KW-1185">Reference proteome</keyword>
<evidence type="ECO:0000259" key="2">
    <source>
        <dbReference type="PROSITE" id="PS50011"/>
    </source>
</evidence>
<evidence type="ECO:0000313" key="3">
    <source>
        <dbReference type="EMBL" id="KAK9915022.1"/>
    </source>
</evidence>
<evidence type="ECO:0000313" key="4">
    <source>
        <dbReference type="Proteomes" id="UP001491310"/>
    </source>
</evidence>
<name>A0ABR2YT26_9CHLO</name>
<dbReference type="PROSITE" id="PS50011">
    <property type="entry name" value="PROTEIN_KINASE_DOM"/>
    <property type="match status" value="1"/>
</dbReference>
<proteinExistence type="inferred from homology"/>
<dbReference type="InterPro" id="IPR050154">
    <property type="entry name" value="UbiB_kinase"/>
</dbReference>
<dbReference type="PANTHER" id="PTHR10566:SF121">
    <property type="entry name" value="PROTEIN KINASE DOMAIN-CONTAINING PROTEIN"/>
    <property type="match status" value="1"/>
</dbReference>
<gene>
    <name evidence="3" type="ORF">WJX75_003712</name>
</gene>
<reference evidence="3 4" key="1">
    <citation type="journal article" date="2024" name="Nat. Commun.">
        <title>Phylogenomics reveals the evolutionary origins of lichenization in chlorophyte algae.</title>
        <authorList>
            <person name="Puginier C."/>
            <person name="Libourel C."/>
            <person name="Otte J."/>
            <person name="Skaloud P."/>
            <person name="Haon M."/>
            <person name="Grisel S."/>
            <person name="Petersen M."/>
            <person name="Berrin J.G."/>
            <person name="Delaux P.M."/>
            <person name="Dal Grande F."/>
            <person name="Keller J."/>
        </authorList>
    </citation>
    <scope>NUCLEOTIDE SEQUENCE [LARGE SCALE GENOMIC DNA]</scope>
    <source>
        <strain evidence="3 4">SAG 216-7</strain>
    </source>
</reference>
<dbReference type="Pfam" id="PF03109">
    <property type="entry name" value="ABC1"/>
    <property type="match status" value="1"/>
</dbReference>
<dbReference type="InterPro" id="IPR011009">
    <property type="entry name" value="Kinase-like_dom_sf"/>
</dbReference>
<comment type="caution">
    <text evidence="3">The sequence shown here is derived from an EMBL/GenBank/DDBJ whole genome shotgun (WGS) entry which is preliminary data.</text>
</comment>
<dbReference type="PANTHER" id="PTHR10566">
    <property type="entry name" value="CHAPERONE-ACTIVITY OF BC1 COMPLEX CABC1 -RELATED"/>
    <property type="match status" value="1"/>
</dbReference>
<organism evidence="3 4">
    <name type="scientific">Coccomyxa subellipsoidea</name>
    <dbReference type="NCBI Taxonomy" id="248742"/>
    <lineage>
        <taxon>Eukaryota</taxon>
        <taxon>Viridiplantae</taxon>
        <taxon>Chlorophyta</taxon>
        <taxon>core chlorophytes</taxon>
        <taxon>Trebouxiophyceae</taxon>
        <taxon>Trebouxiophyceae incertae sedis</taxon>
        <taxon>Coccomyxaceae</taxon>
        <taxon>Coccomyxa</taxon>
    </lineage>
</organism>
<dbReference type="SUPFAM" id="SSF56112">
    <property type="entry name" value="Protein kinase-like (PK-like)"/>
    <property type="match status" value="1"/>
</dbReference>
<dbReference type="InterPro" id="IPR004147">
    <property type="entry name" value="ABC1_dom"/>
</dbReference>
<evidence type="ECO:0000256" key="1">
    <source>
        <dbReference type="ARBA" id="ARBA00009670"/>
    </source>
</evidence>
<accession>A0ABR2YT26</accession>
<dbReference type="InterPro" id="IPR000719">
    <property type="entry name" value="Prot_kinase_dom"/>
</dbReference>
<sequence>MIEDVRVRDVREVSYVSRRRMTDDVGFDPDEVDEEGLPLVYNEAKITEFWRLRWGELASRWTTFAGISVPWISKLATAVIRGRLEQQQEQLAREAVQNLERLGPTFVKLGQVLSIRPDVLPPSVMRELAKLQDDIAPFPTVEARAVIEAELGQPISVLFSEFSEEPIAAASLAQVYRARLATTGEEVAVKVQRPAALSIISKDLYVMRRAVVLYERLIRRFTAQTTDYQILLSTFAEGLYTEMDFRNEALNAIRMKQLLRESEFVDSEAVVIPEPNLALTTRRVLTMEFIRGSKLSLLPPEEIRRLVKIGQDAFLVQLLEIGFFHSDPHPGNLLKVTEGPHAGKLALLDFGLVSELPAADREAMVSATIHLGNRDWNALVSDFVALGFLPGDADRGLIIPVMDRVLSPYLRGGGAKAFNFQMLSQDLLQASLQIPFSVPPYMSLLARAVATLEGIALVGDPGYQMVAQAYPFVVRKVLRDSSSGGARMLLRDMLFDASGSVKPARMSAVLNAALGYVADQTDGFVDFDAVPADGAPLQEIVAFLLSPEARQLRPLLLGELVDGADLLARDQLRRAHARLPSLAPRLPLFGALPAPPSPPVPVPGRGLMSLSQFVEAVAPELSRSEEVYLQSVMRLASSLTGMEFTDVRLDRILQALFNPSEQIWELRDSLSAASASTANSQVISEMVESMVVTLMDRISARLGVPTNTLFPGYPALRGLVFSGNR</sequence>
<dbReference type="CDD" id="cd05121">
    <property type="entry name" value="ABC1_ADCK3-like"/>
    <property type="match status" value="1"/>
</dbReference>
<comment type="similarity">
    <text evidence="1">Belongs to the protein kinase superfamily. ADCK protein kinase family.</text>
</comment>
<protein>
    <recommendedName>
        <fullName evidence="2">Protein kinase domain-containing protein</fullName>
    </recommendedName>
</protein>
<feature type="domain" description="Protein kinase" evidence="2">
    <location>
        <begin position="161"/>
        <end position="514"/>
    </location>
</feature>